<dbReference type="EMBL" id="CP024770">
    <property type="protein sequence ID" value="QGY32783.1"/>
    <property type="molecule type" value="Genomic_DNA"/>
</dbReference>
<feature type="DNA-binding region" description="H-T-H motif" evidence="4">
    <location>
        <begin position="32"/>
        <end position="51"/>
    </location>
</feature>
<evidence type="ECO:0000256" key="2">
    <source>
        <dbReference type="ARBA" id="ARBA00023125"/>
    </source>
</evidence>
<evidence type="ECO:0000256" key="4">
    <source>
        <dbReference type="PROSITE-ProRule" id="PRU00335"/>
    </source>
</evidence>
<evidence type="ECO:0000313" key="7">
    <source>
        <dbReference type="Proteomes" id="UP000502005"/>
    </source>
</evidence>
<organism evidence="6 7">
    <name type="scientific">Pantoea cypripedii</name>
    <name type="common">Pectobacterium cypripedii</name>
    <name type="synonym">Erwinia cypripedii</name>
    <dbReference type="NCBI Taxonomy" id="55209"/>
    <lineage>
        <taxon>Bacteria</taxon>
        <taxon>Pseudomonadati</taxon>
        <taxon>Pseudomonadota</taxon>
        <taxon>Gammaproteobacteria</taxon>
        <taxon>Enterobacterales</taxon>
        <taxon>Erwiniaceae</taxon>
        <taxon>Pantoea</taxon>
    </lineage>
</organism>
<evidence type="ECO:0000256" key="3">
    <source>
        <dbReference type="ARBA" id="ARBA00023163"/>
    </source>
</evidence>
<keyword evidence="2 4" id="KW-0238">DNA-binding</keyword>
<proteinExistence type="predicted"/>
<keyword evidence="3" id="KW-0804">Transcription</keyword>
<reference evidence="6 7" key="1">
    <citation type="submission" date="2017-11" db="EMBL/GenBank/DDBJ databases">
        <title>Genome sequence of Pantoea cypripedii NE1.</title>
        <authorList>
            <person name="Nascimento F.X."/>
        </authorList>
    </citation>
    <scope>NUCLEOTIDE SEQUENCE [LARGE SCALE GENOMIC DNA]</scope>
    <source>
        <strain evidence="6 7">NE1</strain>
        <plasmid evidence="7">pne1b</plasmid>
    </source>
</reference>
<dbReference type="AlphaFoldDB" id="A0A6B9GAB0"/>
<name>A0A6B9GAB0_PANCY</name>
<dbReference type="SUPFAM" id="SSF46689">
    <property type="entry name" value="Homeodomain-like"/>
    <property type="match status" value="1"/>
</dbReference>
<dbReference type="Proteomes" id="UP000502005">
    <property type="component" value="Plasmid pNE1B"/>
</dbReference>
<dbReference type="InterPro" id="IPR050109">
    <property type="entry name" value="HTH-type_TetR-like_transc_reg"/>
</dbReference>
<accession>A0A6B9GAB0</accession>
<feature type="domain" description="HTH tetR-type" evidence="5">
    <location>
        <begin position="9"/>
        <end position="69"/>
    </location>
</feature>
<dbReference type="RefSeq" id="WP_208718676.1">
    <property type="nucleotide sequence ID" value="NZ_CP024770.1"/>
</dbReference>
<dbReference type="InterPro" id="IPR009057">
    <property type="entry name" value="Homeodomain-like_sf"/>
</dbReference>
<dbReference type="PANTHER" id="PTHR30055:SF234">
    <property type="entry name" value="HTH-TYPE TRANSCRIPTIONAL REGULATOR BETI"/>
    <property type="match status" value="1"/>
</dbReference>
<dbReference type="PROSITE" id="PS50977">
    <property type="entry name" value="HTH_TETR_2"/>
    <property type="match status" value="1"/>
</dbReference>
<dbReference type="InterPro" id="IPR001647">
    <property type="entry name" value="HTH_TetR"/>
</dbReference>
<evidence type="ECO:0000259" key="5">
    <source>
        <dbReference type="PROSITE" id="PS50977"/>
    </source>
</evidence>
<dbReference type="Pfam" id="PF00440">
    <property type="entry name" value="TetR_N"/>
    <property type="match status" value="1"/>
</dbReference>
<dbReference type="PRINTS" id="PR00455">
    <property type="entry name" value="HTHTETR"/>
</dbReference>
<dbReference type="Gene3D" id="1.10.357.10">
    <property type="entry name" value="Tetracycline Repressor, domain 2"/>
    <property type="match status" value="1"/>
</dbReference>
<geneLocation type="plasmid" evidence="7">
    <name>pne1b</name>
</geneLocation>
<dbReference type="GO" id="GO:0003700">
    <property type="term" value="F:DNA-binding transcription factor activity"/>
    <property type="evidence" value="ECO:0007669"/>
    <property type="project" value="TreeGrafter"/>
</dbReference>
<dbReference type="PANTHER" id="PTHR30055">
    <property type="entry name" value="HTH-TYPE TRANSCRIPTIONAL REGULATOR RUTR"/>
    <property type="match status" value="1"/>
</dbReference>
<sequence>MSRTGKKEQDKLDVLLDNAFLLFIENGFSATTTNMIASKCMISKREIYKFFPEKKDLYMAVVAQNADKVLDIPQQHETMTMEDGLIKIFHLENDSWVDKENERYKFLTMLLKDGIEHPDIFDAMYASGVIHHRERLLNWMEAQIAAGQLAPQSPEKLGVICSMIMDVVFGALTPKRRARDDFPSRKKHIIAALDIILKGINVN</sequence>
<dbReference type="GO" id="GO:0000976">
    <property type="term" value="F:transcription cis-regulatory region binding"/>
    <property type="evidence" value="ECO:0007669"/>
    <property type="project" value="TreeGrafter"/>
</dbReference>
<evidence type="ECO:0000313" key="6">
    <source>
        <dbReference type="EMBL" id="QGY32783.1"/>
    </source>
</evidence>
<keyword evidence="1" id="KW-0805">Transcription regulation</keyword>
<gene>
    <name evidence="6" type="ORF">CUN67_28000</name>
</gene>
<evidence type="ECO:0000256" key="1">
    <source>
        <dbReference type="ARBA" id="ARBA00023015"/>
    </source>
</evidence>
<protein>
    <recommendedName>
        <fullName evidence="5">HTH tetR-type domain-containing protein</fullName>
    </recommendedName>
</protein>
<keyword evidence="6" id="KW-0614">Plasmid</keyword>